<feature type="compositionally biased region" description="Low complexity" evidence="1">
    <location>
        <begin position="107"/>
        <end position="116"/>
    </location>
</feature>
<evidence type="ECO:0000256" key="1">
    <source>
        <dbReference type="SAM" id="MobiDB-lite"/>
    </source>
</evidence>
<keyword evidence="4" id="KW-1185">Reference proteome</keyword>
<feature type="compositionally biased region" description="Basic and acidic residues" evidence="1">
    <location>
        <begin position="90"/>
        <end position="106"/>
    </location>
</feature>
<dbReference type="RefSeq" id="WP_344704613.1">
    <property type="nucleotide sequence ID" value="NZ_BAAAZT010000074.1"/>
</dbReference>
<accession>A0ABP7LVC0</accession>
<evidence type="ECO:0000313" key="4">
    <source>
        <dbReference type="Proteomes" id="UP001500133"/>
    </source>
</evidence>
<dbReference type="PANTHER" id="PTHR38687">
    <property type="entry name" value="CELL DIVISION PROTEIN DEDD-RELATED"/>
    <property type="match status" value="1"/>
</dbReference>
<dbReference type="SUPFAM" id="SSF110997">
    <property type="entry name" value="Sporulation related repeat"/>
    <property type="match status" value="1"/>
</dbReference>
<proteinExistence type="predicted"/>
<dbReference type="Pfam" id="PF05036">
    <property type="entry name" value="SPOR"/>
    <property type="match status" value="1"/>
</dbReference>
<evidence type="ECO:0000259" key="2">
    <source>
        <dbReference type="PROSITE" id="PS51724"/>
    </source>
</evidence>
<dbReference type="PANTHER" id="PTHR38687:SF1">
    <property type="entry name" value="CELL DIVISION PROTEIN DEDD"/>
    <property type="match status" value="1"/>
</dbReference>
<reference evidence="4" key="1">
    <citation type="journal article" date="2019" name="Int. J. Syst. Evol. Microbiol.">
        <title>The Global Catalogue of Microorganisms (GCM) 10K type strain sequencing project: providing services to taxonomists for standard genome sequencing and annotation.</title>
        <authorList>
            <consortium name="The Broad Institute Genomics Platform"/>
            <consortium name="The Broad Institute Genome Sequencing Center for Infectious Disease"/>
            <person name="Wu L."/>
            <person name="Ma J."/>
        </authorList>
    </citation>
    <scope>NUCLEOTIDE SEQUENCE [LARGE SCALE GENOMIC DNA]</scope>
    <source>
        <strain evidence="4">JCM 16914</strain>
    </source>
</reference>
<gene>
    <name evidence="3" type="ORF">GCM10022228_18480</name>
</gene>
<dbReference type="Gene3D" id="3.30.70.1070">
    <property type="entry name" value="Sporulation related repeat"/>
    <property type="match status" value="1"/>
</dbReference>
<dbReference type="InterPro" id="IPR052521">
    <property type="entry name" value="Cell_div_SPOR-domain"/>
</dbReference>
<dbReference type="EMBL" id="BAAAZT010000074">
    <property type="protein sequence ID" value="GAA3908354.1"/>
    <property type="molecule type" value="Genomic_DNA"/>
</dbReference>
<sequence length="236" mass="25034">MKYGKTERICGMVILLALAAILVPWLMSDPAPRDASPPPSFDIETPVDAPRRDISAPQKPASIAKPTAPEPAAPELGTQGPSVADSAGTEPDRTEADRTDPDRARADAPAAAEPPAGTVDDAQNAEASPEAGRRPQSSDTINDPIAALVRQGGRGPEAVESGEWAVQVGSFGQADNVRRLKKRLEDQGFRVYTRARDNDLTTVLAGPYGSAEDGERARALIKQKANQQGLLIRIKD</sequence>
<evidence type="ECO:0000313" key="3">
    <source>
        <dbReference type="EMBL" id="GAA3908354.1"/>
    </source>
</evidence>
<feature type="domain" description="SPOR" evidence="2">
    <location>
        <begin position="158"/>
        <end position="234"/>
    </location>
</feature>
<organism evidence="3 4">
    <name type="scientific">Halomonas cibimaris</name>
    <dbReference type="NCBI Taxonomy" id="657012"/>
    <lineage>
        <taxon>Bacteria</taxon>
        <taxon>Pseudomonadati</taxon>
        <taxon>Pseudomonadota</taxon>
        <taxon>Gammaproteobacteria</taxon>
        <taxon>Oceanospirillales</taxon>
        <taxon>Halomonadaceae</taxon>
        <taxon>Halomonas</taxon>
    </lineage>
</organism>
<dbReference type="InterPro" id="IPR036680">
    <property type="entry name" value="SPOR-like_sf"/>
</dbReference>
<dbReference type="PROSITE" id="PS51724">
    <property type="entry name" value="SPOR"/>
    <property type="match status" value="1"/>
</dbReference>
<feature type="region of interest" description="Disordered" evidence="1">
    <location>
        <begin position="30"/>
        <end position="145"/>
    </location>
</feature>
<comment type="caution">
    <text evidence="3">The sequence shown here is derived from an EMBL/GenBank/DDBJ whole genome shotgun (WGS) entry which is preliminary data.</text>
</comment>
<dbReference type="Proteomes" id="UP001500133">
    <property type="component" value="Unassembled WGS sequence"/>
</dbReference>
<name>A0ABP7LVC0_9GAMM</name>
<protein>
    <recommendedName>
        <fullName evidence="2">SPOR domain-containing protein</fullName>
    </recommendedName>
</protein>
<dbReference type="InterPro" id="IPR007730">
    <property type="entry name" value="SPOR-like_dom"/>
</dbReference>